<sequence>MACWAYAILAITTLPPLLPNNLLLITGGMLAARGEMSLVLVLLSVAGSALLGDLLLHRFGWSAGGRFRRSEPTGRRGEMFVWASDRIRRQGLPFVIGVRFLPSGRLLGPLAAGAAGYPVRRFVIGAAIAETVWTAYSVGVGYFGGALSDNPVHALAIGLSLSLGVAAVATAVQRRGTARMRAGADVPKEA</sequence>
<evidence type="ECO:0000313" key="5">
    <source>
        <dbReference type="Proteomes" id="UP000186455"/>
    </source>
</evidence>
<feature type="transmembrane region" description="Helical" evidence="2">
    <location>
        <begin position="122"/>
        <end position="145"/>
    </location>
</feature>
<keyword evidence="2" id="KW-0472">Membrane</keyword>
<comment type="caution">
    <text evidence="4">The sequence shown here is derived from an EMBL/GenBank/DDBJ whole genome shotgun (WGS) entry which is preliminary data.</text>
</comment>
<gene>
    <name evidence="4" type="ORF">AB852_29885</name>
</gene>
<dbReference type="AlphaFoldDB" id="A0A1Q4V0M8"/>
<feature type="domain" description="VTT" evidence="3">
    <location>
        <begin position="18"/>
        <end position="142"/>
    </location>
</feature>
<protein>
    <recommendedName>
        <fullName evidence="3">VTT domain-containing protein</fullName>
    </recommendedName>
</protein>
<comment type="similarity">
    <text evidence="1">Belongs to the DedA family.</text>
</comment>
<dbReference type="STRING" id="1048205.AB852_29885"/>
<dbReference type="InterPro" id="IPR051311">
    <property type="entry name" value="DedA_domain"/>
</dbReference>
<keyword evidence="2" id="KW-1133">Transmembrane helix</keyword>
<name>A0A1Q4V0M8_9ACTN</name>
<keyword evidence="2" id="KW-0812">Transmembrane</keyword>
<dbReference type="PANTHER" id="PTHR42709:SF2">
    <property type="entry name" value="INNER MEMBRANE PROTEIN YOHD"/>
    <property type="match status" value="1"/>
</dbReference>
<accession>A0A1Q4V0M8</accession>
<reference evidence="4 5" key="1">
    <citation type="submission" date="2015-06" db="EMBL/GenBank/DDBJ databases">
        <title>Cloning and characterization of the uncialamcin biosynthetic gene cluster.</title>
        <authorList>
            <person name="Yan X."/>
            <person name="Huang T."/>
            <person name="Ge H."/>
            <person name="Shen B."/>
        </authorList>
    </citation>
    <scope>NUCLEOTIDE SEQUENCE [LARGE SCALE GENOMIC DNA]</scope>
    <source>
        <strain evidence="4 5">DCA2648</strain>
    </source>
</reference>
<feature type="transmembrane region" description="Helical" evidence="2">
    <location>
        <begin position="35"/>
        <end position="56"/>
    </location>
</feature>
<evidence type="ECO:0000256" key="2">
    <source>
        <dbReference type="SAM" id="Phobius"/>
    </source>
</evidence>
<dbReference type="PANTHER" id="PTHR42709">
    <property type="entry name" value="ALKALINE PHOSPHATASE LIKE PROTEIN"/>
    <property type="match status" value="1"/>
</dbReference>
<evidence type="ECO:0000313" key="4">
    <source>
        <dbReference type="EMBL" id="OKH91299.1"/>
    </source>
</evidence>
<keyword evidence="5" id="KW-1185">Reference proteome</keyword>
<dbReference type="EMBL" id="LFBV01000010">
    <property type="protein sequence ID" value="OKH91299.1"/>
    <property type="molecule type" value="Genomic_DNA"/>
</dbReference>
<dbReference type="Pfam" id="PF09335">
    <property type="entry name" value="VTT_dom"/>
    <property type="match status" value="1"/>
</dbReference>
<evidence type="ECO:0000256" key="1">
    <source>
        <dbReference type="ARBA" id="ARBA00010792"/>
    </source>
</evidence>
<evidence type="ECO:0000259" key="3">
    <source>
        <dbReference type="Pfam" id="PF09335"/>
    </source>
</evidence>
<organism evidence="4 5">
    <name type="scientific">Streptomyces uncialis</name>
    <dbReference type="NCBI Taxonomy" id="1048205"/>
    <lineage>
        <taxon>Bacteria</taxon>
        <taxon>Bacillati</taxon>
        <taxon>Actinomycetota</taxon>
        <taxon>Actinomycetes</taxon>
        <taxon>Kitasatosporales</taxon>
        <taxon>Streptomycetaceae</taxon>
        <taxon>Streptomyces</taxon>
    </lineage>
</organism>
<feature type="transmembrane region" description="Helical" evidence="2">
    <location>
        <begin position="151"/>
        <end position="172"/>
    </location>
</feature>
<proteinExistence type="inferred from homology"/>
<dbReference type="InterPro" id="IPR032816">
    <property type="entry name" value="VTT_dom"/>
</dbReference>
<dbReference type="GO" id="GO:0005886">
    <property type="term" value="C:plasma membrane"/>
    <property type="evidence" value="ECO:0007669"/>
    <property type="project" value="TreeGrafter"/>
</dbReference>
<dbReference type="Proteomes" id="UP000186455">
    <property type="component" value="Unassembled WGS sequence"/>
</dbReference>